<reference evidence="1 2" key="1">
    <citation type="submission" date="2018-02" db="EMBL/GenBank/DDBJ databases">
        <title>Genome sequence of Desulfovibrio carbinolicus DSM 3852.</title>
        <authorList>
            <person name="Wilbanks E."/>
            <person name="Skennerton C.T."/>
            <person name="Orphan V.J."/>
        </authorList>
    </citation>
    <scope>NUCLEOTIDE SEQUENCE [LARGE SCALE GENOMIC DNA]</scope>
    <source>
        <strain evidence="1 2">DSM 3852</strain>
    </source>
</reference>
<keyword evidence="2" id="KW-1185">Reference proteome</keyword>
<dbReference type="AlphaFoldDB" id="A0A4V0YQI8"/>
<evidence type="ECO:0000313" key="1">
    <source>
        <dbReference type="EMBL" id="QAZ66452.1"/>
    </source>
</evidence>
<sequence>MLLSLMVHSMVLKLKAIKIICLDSPRKYVCILKSLIFLLLWLESRILMLRDLCCQDGGG</sequence>
<dbReference type="Proteomes" id="UP000293296">
    <property type="component" value="Chromosome"/>
</dbReference>
<name>A0A4V0YQI8_9BACT</name>
<dbReference type="EMBL" id="CP026538">
    <property type="protein sequence ID" value="QAZ66452.1"/>
    <property type="molecule type" value="Genomic_DNA"/>
</dbReference>
<proteinExistence type="predicted"/>
<evidence type="ECO:0000313" key="2">
    <source>
        <dbReference type="Proteomes" id="UP000293296"/>
    </source>
</evidence>
<accession>A0A4V0YQI8</accession>
<protein>
    <submittedName>
        <fullName evidence="1">Uncharacterized protein</fullName>
    </submittedName>
</protein>
<dbReference type="KEGG" id="dcb:C3Y92_04030"/>
<organism evidence="1 2">
    <name type="scientific">Solidesulfovibrio carbinolicus</name>
    <dbReference type="NCBI Taxonomy" id="296842"/>
    <lineage>
        <taxon>Bacteria</taxon>
        <taxon>Pseudomonadati</taxon>
        <taxon>Thermodesulfobacteriota</taxon>
        <taxon>Desulfovibrionia</taxon>
        <taxon>Desulfovibrionales</taxon>
        <taxon>Desulfovibrionaceae</taxon>
        <taxon>Solidesulfovibrio</taxon>
    </lineage>
</organism>
<gene>
    <name evidence="1" type="ORF">C3Y92_04030</name>
</gene>